<dbReference type="EMBL" id="CP051627">
    <property type="protein sequence ID" value="UPT19529.1"/>
    <property type="molecule type" value="Genomic_DNA"/>
</dbReference>
<proteinExistence type="predicted"/>
<evidence type="ECO:0000313" key="3">
    <source>
        <dbReference type="Proteomes" id="UP000832041"/>
    </source>
</evidence>
<organism evidence="2 3">
    <name type="scientific">Thermobifida alba</name>
    <name type="common">Thermomonospora alba</name>
    <dbReference type="NCBI Taxonomy" id="53522"/>
    <lineage>
        <taxon>Bacteria</taxon>
        <taxon>Bacillati</taxon>
        <taxon>Actinomycetota</taxon>
        <taxon>Actinomycetes</taxon>
        <taxon>Streptosporangiales</taxon>
        <taxon>Nocardiopsidaceae</taxon>
        <taxon>Thermobifida</taxon>
    </lineage>
</organism>
<keyword evidence="1" id="KW-1133">Transmembrane helix</keyword>
<protein>
    <submittedName>
        <fullName evidence="2">Uncharacterized protein</fullName>
    </submittedName>
</protein>
<sequence length="46" mass="4605">MVSALNVMAWLLGDAAEVVAPWLWGALGILVGAGIAAAVIGGRRST</sequence>
<keyword evidence="1" id="KW-0812">Transmembrane</keyword>
<evidence type="ECO:0000313" key="2">
    <source>
        <dbReference type="EMBL" id="UPT19529.1"/>
    </source>
</evidence>
<name>A0ABY4KWC3_THEAE</name>
<dbReference type="RefSeq" id="WP_248592051.1">
    <property type="nucleotide sequence ID" value="NZ_BAABEB010000010.1"/>
</dbReference>
<dbReference type="Proteomes" id="UP000832041">
    <property type="component" value="Chromosome"/>
</dbReference>
<evidence type="ECO:0000256" key="1">
    <source>
        <dbReference type="SAM" id="Phobius"/>
    </source>
</evidence>
<keyword evidence="3" id="KW-1185">Reference proteome</keyword>
<gene>
    <name evidence="2" type="ORF">FOF52_01590</name>
</gene>
<keyword evidence="1" id="KW-0472">Membrane</keyword>
<accession>A0ABY4KWC3</accession>
<reference evidence="2 3" key="1">
    <citation type="submission" date="2020-04" db="EMBL/GenBank/DDBJ databases">
        <title>Thermobifida alba genome sequencing and assembly.</title>
        <authorList>
            <person name="Luzics S."/>
            <person name="Horvath B."/>
            <person name="Nagy I."/>
            <person name="Toth A."/>
            <person name="Nagy I."/>
            <person name="Kukolya J."/>
        </authorList>
    </citation>
    <scope>NUCLEOTIDE SEQUENCE [LARGE SCALE GENOMIC DNA]</scope>
    <source>
        <strain evidence="2 3">DSM 43795</strain>
    </source>
</reference>
<feature type="transmembrane region" description="Helical" evidence="1">
    <location>
        <begin position="20"/>
        <end position="40"/>
    </location>
</feature>